<dbReference type="GO" id="GO:0005783">
    <property type="term" value="C:endoplasmic reticulum"/>
    <property type="evidence" value="ECO:0007669"/>
    <property type="project" value="TreeGrafter"/>
</dbReference>
<keyword evidence="2" id="KW-1133">Transmembrane helix</keyword>
<comment type="caution">
    <text evidence="3">The sequence shown here is derived from an EMBL/GenBank/DDBJ whole genome shotgun (WGS) entry which is preliminary data.</text>
</comment>
<dbReference type="PANTHER" id="PTHR13315:SF4">
    <property type="entry name" value="METALLOPHOSPHOESTERASE, ISOFORM E"/>
    <property type="match status" value="1"/>
</dbReference>
<keyword evidence="1 2" id="KW-0472">Membrane</keyword>
<keyword evidence="4" id="KW-1185">Reference proteome</keyword>
<keyword evidence="3" id="KW-0131">Cell cycle</keyword>
<dbReference type="GO" id="GO:0016020">
    <property type="term" value="C:membrane"/>
    <property type="evidence" value="ECO:0007669"/>
    <property type="project" value="GOC"/>
</dbReference>
<evidence type="ECO:0000256" key="1">
    <source>
        <dbReference type="ARBA" id="ARBA00023136"/>
    </source>
</evidence>
<accession>A0A226E5L9</accession>
<name>A0A226E5L9_FOLCA</name>
<feature type="transmembrane region" description="Helical" evidence="2">
    <location>
        <begin position="12"/>
        <end position="32"/>
    </location>
</feature>
<dbReference type="SUPFAM" id="SSF56300">
    <property type="entry name" value="Metallo-dependent phosphatases"/>
    <property type="match status" value="1"/>
</dbReference>
<dbReference type="PANTHER" id="PTHR13315">
    <property type="entry name" value="METALLO PHOSPHOESTERASE RELATED"/>
    <property type="match status" value="1"/>
</dbReference>
<protein>
    <submittedName>
        <fullName evidence="3">Cell division control protein 1</fullName>
    </submittedName>
</protein>
<reference evidence="3 4" key="1">
    <citation type="submission" date="2015-12" db="EMBL/GenBank/DDBJ databases">
        <title>The genome of Folsomia candida.</title>
        <authorList>
            <person name="Faddeeva A."/>
            <person name="Derks M.F."/>
            <person name="Anvar Y."/>
            <person name="Smit S."/>
            <person name="Van Straalen N."/>
            <person name="Roelofs D."/>
        </authorList>
    </citation>
    <scope>NUCLEOTIDE SEQUENCE [LARGE SCALE GENOMIC DNA]</scope>
    <source>
        <strain evidence="3 4">VU population</strain>
        <tissue evidence="3">Whole body</tissue>
    </source>
</reference>
<proteinExistence type="predicted"/>
<dbReference type="GO" id="GO:0006506">
    <property type="term" value="P:GPI anchor biosynthetic process"/>
    <property type="evidence" value="ECO:0007669"/>
    <property type="project" value="InterPro"/>
</dbReference>
<gene>
    <name evidence="3" type="ORF">Fcan01_13577</name>
</gene>
<evidence type="ECO:0000313" key="3">
    <source>
        <dbReference type="EMBL" id="OXA52171.1"/>
    </source>
</evidence>
<dbReference type="InterPro" id="IPR029052">
    <property type="entry name" value="Metallo-depent_PP-like"/>
</dbReference>
<dbReference type="GO" id="GO:0051301">
    <property type="term" value="P:cell division"/>
    <property type="evidence" value="ECO:0007669"/>
    <property type="project" value="UniProtKB-KW"/>
</dbReference>
<sequence length="417" mass="47958">MTRRVSRKCKGICSFVLVVLLVFYIEVLSYIVNTQDWTPFPTRSPQQKENGDDGPLRVLVVADPQIIGENNELAFFGLFTRWDADRYLHRNFLLAQHHTQPHVATDAEYRRYTRRFREVFQLPRKQDPSPIEYVFLPGDNDIGGEGVEPIDVVKLRWFNQTFGDFKKELWVQRGSVSAQFVKLNLLLPEEYQNPTKGREHLLNGAQPDVRIILSHTSLVQFKTNAVQTAFSLDTQILDQLRPQLIFSAHSHHSAYTQLEGSEMVKMTDKFLMAHKHPSRQWALEGVPFLGYTAKPKSEITADDTLQLQTSATITLQFDKGSRTVHEITVPTCSYRMGTPHPGFGAFHLYKNGTLEYTVLWLPSRLNQLYTYLGIYLIMKFSVIFWALFKAASYIASQVKNKTNFFILSSGKNSYHKV</sequence>
<keyword evidence="3" id="KW-0132">Cell division</keyword>
<feature type="transmembrane region" description="Helical" evidence="2">
    <location>
        <begin position="368"/>
        <end position="388"/>
    </location>
</feature>
<dbReference type="EMBL" id="LNIX01000007">
    <property type="protein sequence ID" value="OXA52171.1"/>
    <property type="molecule type" value="Genomic_DNA"/>
</dbReference>
<dbReference type="OrthoDB" id="5977743at2759"/>
<evidence type="ECO:0000256" key="2">
    <source>
        <dbReference type="SAM" id="Phobius"/>
    </source>
</evidence>
<dbReference type="OMA" id="DRYLAWY"/>
<dbReference type="STRING" id="158441.A0A226E5L9"/>
<organism evidence="3 4">
    <name type="scientific">Folsomia candida</name>
    <name type="common">Springtail</name>
    <dbReference type="NCBI Taxonomy" id="158441"/>
    <lineage>
        <taxon>Eukaryota</taxon>
        <taxon>Metazoa</taxon>
        <taxon>Ecdysozoa</taxon>
        <taxon>Arthropoda</taxon>
        <taxon>Hexapoda</taxon>
        <taxon>Collembola</taxon>
        <taxon>Entomobryomorpha</taxon>
        <taxon>Isotomoidea</taxon>
        <taxon>Isotomidae</taxon>
        <taxon>Proisotominae</taxon>
        <taxon>Folsomia</taxon>
    </lineage>
</organism>
<evidence type="ECO:0000313" key="4">
    <source>
        <dbReference type="Proteomes" id="UP000198287"/>
    </source>
</evidence>
<dbReference type="AlphaFoldDB" id="A0A226E5L9"/>
<keyword evidence="2" id="KW-0812">Transmembrane</keyword>
<dbReference type="InterPro" id="IPR033308">
    <property type="entry name" value="PGAP5/Cdc1/Ted1"/>
</dbReference>
<dbReference type="Proteomes" id="UP000198287">
    <property type="component" value="Unassembled WGS sequence"/>
</dbReference>